<proteinExistence type="inferred from homology"/>
<gene>
    <name evidence="6" type="ORF">GCM10009749_30670</name>
</gene>
<reference evidence="6 7" key="1">
    <citation type="journal article" date="2019" name="Int. J. Syst. Evol. Microbiol.">
        <title>The Global Catalogue of Microorganisms (GCM) 10K type strain sequencing project: providing services to taxonomists for standard genome sequencing and annotation.</title>
        <authorList>
            <consortium name="The Broad Institute Genomics Platform"/>
            <consortium name="The Broad Institute Genome Sequencing Center for Infectious Disease"/>
            <person name="Wu L."/>
            <person name="Ma J."/>
        </authorList>
    </citation>
    <scope>NUCLEOTIDE SEQUENCE [LARGE SCALE GENOMIC DNA]</scope>
    <source>
        <strain evidence="6 7">JCM 14322</strain>
    </source>
</reference>
<evidence type="ECO:0000313" key="7">
    <source>
        <dbReference type="Proteomes" id="UP001500002"/>
    </source>
</evidence>
<keyword evidence="3" id="KW-0547">Nucleotide-binding</keyword>
<evidence type="ECO:0000256" key="4">
    <source>
        <dbReference type="ARBA" id="ARBA00022840"/>
    </source>
</evidence>
<dbReference type="SUPFAM" id="SSF52540">
    <property type="entry name" value="P-loop containing nucleoside triphosphate hydrolases"/>
    <property type="match status" value="1"/>
</dbReference>
<comment type="similarity">
    <text evidence="1">Belongs to the ABC transporter superfamily.</text>
</comment>
<keyword evidence="4 6" id="KW-0067">ATP-binding</keyword>
<dbReference type="EMBL" id="BAAANJ010000016">
    <property type="protein sequence ID" value="GAA1818326.1"/>
    <property type="molecule type" value="Genomic_DNA"/>
</dbReference>
<dbReference type="PANTHER" id="PTHR43335">
    <property type="entry name" value="ABC TRANSPORTER, ATP-BINDING PROTEIN"/>
    <property type="match status" value="1"/>
</dbReference>
<dbReference type="Pfam" id="PF00005">
    <property type="entry name" value="ABC_tran"/>
    <property type="match status" value="1"/>
</dbReference>
<dbReference type="Gene3D" id="3.40.50.300">
    <property type="entry name" value="P-loop containing nucleotide triphosphate hydrolases"/>
    <property type="match status" value="1"/>
</dbReference>
<dbReference type="RefSeq" id="WP_344297200.1">
    <property type="nucleotide sequence ID" value="NZ_BAAANJ010000016.1"/>
</dbReference>
<dbReference type="InterPro" id="IPR003439">
    <property type="entry name" value="ABC_transporter-like_ATP-bd"/>
</dbReference>
<organism evidence="6 7">
    <name type="scientific">Agromyces neolithicus</name>
    <dbReference type="NCBI Taxonomy" id="269420"/>
    <lineage>
        <taxon>Bacteria</taxon>
        <taxon>Bacillati</taxon>
        <taxon>Actinomycetota</taxon>
        <taxon>Actinomycetes</taxon>
        <taxon>Micrococcales</taxon>
        <taxon>Microbacteriaceae</taxon>
        <taxon>Agromyces</taxon>
    </lineage>
</organism>
<evidence type="ECO:0000256" key="1">
    <source>
        <dbReference type="ARBA" id="ARBA00005417"/>
    </source>
</evidence>
<dbReference type="SMART" id="SM00382">
    <property type="entry name" value="AAA"/>
    <property type="match status" value="1"/>
</dbReference>
<evidence type="ECO:0000259" key="5">
    <source>
        <dbReference type="PROSITE" id="PS50893"/>
    </source>
</evidence>
<evidence type="ECO:0000256" key="3">
    <source>
        <dbReference type="ARBA" id="ARBA00022741"/>
    </source>
</evidence>
<dbReference type="GO" id="GO:0005524">
    <property type="term" value="F:ATP binding"/>
    <property type="evidence" value="ECO:0007669"/>
    <property type="project" value="UniProtKB-KW"/>
</dbReference>
<feature type="domain" description="ABC transporter" evidence="5">
    <location>
        <begin position="6"/>
        <end position="231"/>
    </location>
</feature>
<sequence>MSAVDIEVAGLAKRFGQVEAVHDVTFTAKAGQVTGFIGANGAGKSTTLRMLVGLTAPDRGSAEFGGTPYRDLVDPSGTVGAVLDIAGAHPSMTAVGHLRTYAALGGHAPARVDEVITLTGLEPYAHRRIRGFSTGMRQRLALATALLGDPDVLVLDEPSNGLDPAGIMWLRLFIRRFADAGGTVLISSHVLAELEQVVDGVVLIERGRVLWSGSRAQLAEQGGLEAMYFQLATIGELA</sequence>
<keyword evidence="7" id="KW-1185">Reference proteome</keyword>
<dbReference type="PROSITE" id="PS50893">
    <property type="entry name" value="ABC_TRANSPORTER_2"/>
    <property type="match status" value="1"/>
</dbReference>
<comment type="caution">
    <text evidence="6">The sequence shown here is derived from an EMBL/GenBank/DDBJ whole genome shotgun (WGS) entry which is preliminary data.</text>
</comment>
<dbReference type="Proteomes" id="UP001500002">
    <property type="component" value="Unassembled WGS sequence"/>
</dbReference>
<evidence type="ECO:0000313" key="6">
    <source>
        <dbReference type="EMBL" id="GAA1818326.1"/>
    </source>
</evidence>
<protein>
    <submittedName>
        <fullName evidence="6">ATP-binding cassette domain-containing protein</fullName>
    </submittedName>
</protein>
<evidence type="ECO:0000256" key="2">
    <source>
        <dbReference type="ARBA" id="ARBA00022448"/>
    </source>
</evidence>
<accession>A0ABN2MB55</accession>
<dbReference type="InterPro" id="IPR003593">
    <property type="entry name" value="AAA+_ATPase"/>
</dbReference>
<name>A0ABN2MB55_9MICO</name>
<dbReference type="InterPro" id="IPR027417">
    <property type="entry name" value="P-loop_NTPase"/>
</dbReference>
<keyword evidence="2" id="KW-0813">Transport</keyword>
<dbReference type="PANTHER" id="PTHR43335:SF4">
    <property type="entry name" value="ABC TRANSPORTER, ATP-BINDING PROTEIN"/>
    <property type="match status" value="1"/>
</dbReference>